<gene>
    <name evidence="4" type="ORF">SAMN02745111_01771</name>
</gene>
<feature type="transmembrane region" description="Helical" evidence="2">
    <location>
        <begin position="156"/>
        <end position="175"/>
    </location>
</feature>
<reference evidence="4 5" key="1">
    <citation type="submission" date="2017-02" db="EMBL/GenBank/DDBJ databases">
        <authorList>
            <person name="Peterson S.W."/>
        </authorList>
    </citation>
    <scope>NUCLEOTIDE SEQUENCE [LARGE SCALE GENOMIC DNA]</scope>
    <source>
        <strain evidence="4 5">ATCC 35992</strain>
    </source>
</reference>
<proteinExistence type="predicted"/>
<evidence type="ECO:0000256" key="2">
    <source>
        <dbReference type="SAM" id="Phobius"/>
    </source>
</evidence>
<keyword evidence="2" id="KW-1133">Transmembrane helix</keyword>
<sequence>MSRKRKNKEKLIQNQINQTIGACYMDMDAYEPVSVSSNPNMDEIKWVIVVGLIGLCGCLATIFGIMDNSRMNYDAPGVVIKLIFFTIICCVLICFLKEKRNIAYSIISVYLVLRAYSNWEFLKKGMLRLADNVASQIDNNYSGVETFEKSVSKHQLVGDALVLFGMIWIFVFLFINRKKIEVGISYLFMLPFVIGILIISVYLSMHFLILLGIYLFILLVSSNGNDGRKIVAKRVSFNTIICGIPCILIIVLLVNMLVPKGLHNPEKIQTIKNDVSHRIEEFAKVKLTGGHKQAFDVNDVFNGGNIAFNTDPKIGNVSELKLTKKPELEMNIFYDGINKFGNRLYLKGKAYDTYNNNGWQNTLYEPEDSIGDSNIDEYYTSKFPMYFNSMAGVVEKVDKKSISGMIEITDKFNRATRFHPYYIEPDFDTSYADEIMDSGRVISELSDYYESGNYSAYRHKFISQDNQTSFYKQAKYIKKNIAEHFATEESIDSADHQSAYRYESDNIFMENNMDIPGFTDIPRFYNEFETMEVDVDGEKIDLVGRGYDKEIGIEPYVDYVLNYFSNYKYDLKPGKTPDDMDSVDYFIMKKKGYCMYYATTATLMFRKMGIAARYVEGYAVDLPSSYEGNKKLEVKNNDSHAWTEIFIPNVGWIPIEVTVGSGSGYTQNETKQETTTENKSTNRNETTTKKQLTTKKNNQPTTKQATTKKVEEKTHKVSAQAVVRVILTIITALVIIILLAIVIRFLLKYLLKKYFYTFAYFTIDRYEVDLIKLCKIKNINITENYDRNNSISRIIKEFGVNESLVKQVYALIDRAKYSKNADISSEERKKLYKLISKIAHKINQEGNMITKLKVALLMLRYK</sequence>
<dbReference type="InterPro" id="IPR038765">
    <property type="entry name" value="Papain-like_cys_pep_sf"/>
</dbReference>
<feature type="transmembrane region" description="Helical" evidence="2">
    <location>
        <begin position="102"/>
        <end position="119"/>
    </location>
</feature>
<feature type="domain" description="Transglutaminase-like" evidence="3">
    <location>
        <begin position="586"/>
        <end position="659"/>
    </location>
</feature>
<accession>A0A1T4VVQ1</accession>
<feature type="compositionally biased region" description="Low complexity" evidence="1">
    <location>
        <begin position="689"/>
        <end position="707"/>
    </location>
</feature>
<dbReference type="Proteomes" id="UP000190814">
    <property type="component" value="Unassembled WGS sequence"/>
</dbReference>
<feature type="region of interest" description="Disordered" evidence="1">
    <location>
        <begin position="664"/>
        <end position="709"/>
    </location>
</feature>
<protein>
    <submittedName>
        <fullName evidence="4">Transglutaminase-like superfamily protein</fullName>
    </submittedName>
</protein>
<keyword evidence="2" id="KW-0472">Membrane</keyword>
<dbReference type="Pfam" id="PF01841">
    <property type="entry name" value="Transglut_core"/>
    <property type="match status" value="1"/>
</dbReference>
<feature type="transmembrane region" description="Helical" evidence="2">
    <location>
        <begin position="205"/>
        <end position="223"/>
    </location>
</feature>
<dbReference type="PANTHER" id="PTHR42736:SF1">
    <property type="entry name" value="PROTEIN-GLUTAMINE GAMMA-GLUTAMYLTRANSFERASE"/>
    <property type="match status" value="1"/>
</dbReference>
<evidence type="ECO:0000259" key="3">
    <source>
        <dbReference type="SMART" id="SM00460"/>
    </source>
</evidence>
<keyword evidence="2" id="KW-0812">Transmembrane</keyword>
<feature type="transmembrane region" description="Helical" evidence="2">
    <location>
        <begin position="78"/>
        <end position="95"/>
    </location>
</feature>
<feature type="compositionally biased region" description="Basic and acidic residues" evidence="1">
    <location>
        <begin position="670"/>
        <end position="688"/>
    </location>
</feature>
<dbReference type="EMBL" id="FUXZ01000010">
    <property type="protein sequence ID" value="SKA69090.1"/>
    <property type="molecule type" value="Genomic_DNA"/>
</dbReference>
<evidence type="ECO:0000256" key="1">
    <source>
        <dbReference type="SAM" id="MobiDB-lite"/>
    </source>
</evidence>
<dbReference type="STRING" id="39495.SAMN02745111_01771"/>
<feature type="transmembrane region" description="Helical" evidence="2">
    <location>
        <begin position="235"/>
        <end position="258"/>
    </location>
</feature>
<dbReference type="RefSeq" id="WP_078766619.1">
    <property type="nucleotide sequence ID" value="NZ_FUXZ01000010.1"/>
</dbReference>
<dbReference type="PROSITE" id="PS51257">
    <property type="entry name" value="PROKAR_LIPOPROTEIN"/>
    <property type="match status" value="1"/>
</dbReference>
<dbReference type="PANTHER" id="PTHR42736">
    <property type="entry name" value="PROTEIN-GLUTAMINE GAMMA-GLUTAMYLTRANSFERASE"/>
    <property type="match status" value="1"/>
</dbReference>
<dbReference type="InterPro" id="IPR002931">
    <property type="entry name" value="Transglutaminase-like"/>
</dbReference>
<evidence type="ECO:0000313" key="5">
    <source>
        <dbReference type="Proteomes" id="UP000190814"/>
    </source>
</evidence>
<dbReference type="Gene3D" id="3.10.620.30">
    <property type="match status" value="1"/>
</dbReference>
<evidence type="ECO:0000313" key="4">
    <source>
        <dbReference type="EMBL" id="SKA69090.1"/>
    </source>
</evidence>
<dbReference type="OrthoDB" id="9804872at2"/>
<feature type="transmembrane region" description="Helical" evidence="2">
    <location>
        <begin position="46"/>
        <end position="66"/>
    </location>
</feature>
<keyword evidence="5" id="KW-1185">Reference proteome</keyword>
<organism evidence="4 5">
    <name type="scientific">Eubacterium uniforme</name>
    <dbReference type="NCBI Taxonomy" id="39495"/>
    <lineage>
        <taxon>Bacteria</taxon>
        <taxon>Bacillati</taxon>
        <taxon>Bacillota</taxon>
        <taxon>Clostridia</taxon>
        <taxon>Eubacteriales</taxon>
        <taxon>Eubacteriaceae</taxon>
        <taxon>Eubacterium</taxon>
    </lineage>
</organism>
<dbReference type="InterPro" id="IPR052901">
    <property type="entry name" value="Bact_TGase-like"/>
</dbReference>
<dbReference type="AlphaFoldDB" id="A0A1T4VVQ1"/>
<feature type="transmembrane region" description="Helical" evidence="2">
    <location>
        <begin position="182"/>
        <end position="199"/>
    </location>
</feature>
<dbReference type="SMART" id="SM00460">
    <property type="entry name" value="TGc"/>
    <property type="match status" value="1"/>
</dbReference>
<name>A0A1T4VVQ1_9FIRM</name>
<feature type="transmembrane region" description="Helical" evidence="2">
    <location>
        <begin position="725"/>
        <end position="747"/>
    </location>
</feature>
<dbReference type="SUPFAM" id="SSF54001">
    <property type="entry name" value="Cysteine proteinases"/>
    <property type="match status" value="1"/>
</dbReference>